<gene>
    <name evidence="2" type="ORF">AZE42_04186</name>
</gene>
<protein>
    <submittedName>
        <fullName evidence="2">Uncharacterized protein</fullName>
    </submittedName>
</protein>
<dbReference type="AlphaFoldDB" id="A0A1J8QN24"/>
<proteinExistence type="predicted"/>
<evidence type="ECO:0000313" key="3">
    <source>
        <dbReference type="Proteomes" id="UP000183567"/>
    </source>
</evidence>
<keyword evidence="3" id="KW-1185">Reference proteome</keyword>
<dbReference type="Proteomes" id="UP000183567">
    <property type="component" value="Unassembled WGS sequence"/>
</dbReference>
<comment type="caution">
    <text evidence="2">The sequence shown here is derived from an EMBL/GenBank/DDBJ whole genome shotgun (WGS) entry which is preliminary data.</text>
</comment>
<feature type="compositionally biased region" description="Polar residues" evidence="1">
    <location>
        <begin position="1"/>
        <end position="21"/>
    </location>
</feature>
<evidence type="ECO:0000256" key="1">
    <source>
        <dbReference type="SAM" id="MobiDB-lite"/>
    </source>
</evidence>
<accession>A0A1J8QN24</accession>
<organism evidence="2 3">
    <name type="scientific">Rhizopogon vesiculosus</name>
    <dbReference type="NCBI Taxonomy" id="180088"/>
    <lineage>
        <taxon>Eukaryota</taxon>
        <taxon>Fungi</taxon>
        <taxon>Dikarya</taxon>
        <taxon>Basidiomycota</taxon>
        <taxon>Agaricomycotina</taxon>
        <taxon>Agaricomycetes</taxon>
        <taxon>Agaricomycetidae</taxon>
        <taxon>Boletales</taxon>
        <taxon>Suillineae</taxon>
        <taxon>Rhizopogonaceae</taxon>
        <taxon>Rhizopogon</taxon>
    </lineage>
</organism>
<sequence>MSTHVINRSGRRPSNASSTGSGVWEEDHMNDEIADDDADAKDAADGETNGRSNQNKASLLLGGVDLGSNENAKLQGWTKRGTTVGESNVKGKTAILSLATSWKRMQLAE</sequence>
<dbReference type="EMBL" id="LVVM01003467">
    <property type="protein sequence ID" value="OJA14808.1"/>
    <property type="molecule type" value="Genomic_DNA"/>
</dbReference>
<name>A0A1J8QN24_9AGAM</name>
<feature type="region of interest" description="Disordered" evidence="1">
    <location>
        <begin position="1"/>
        <end position="57"/>
    </location>
</feature>
<reference evidence="2 3" key="1">
    <citation type="submission" date="2016-03" db="EMBL/GenBank/DDBJ databases">
        <title>Comparative genomics of the ectomycorrhizal sister species Rhizopogon vinicolor and Rhizopogon vesiculosus (Basidiomycota: Boletales) reveals a divergence of the mating type B locus.</title>
        <authorList>
            <person name="Mujic A.B."/>
            <person name="Kuo A."/>
            <person name="Tritt A."/>
            <person name="Lipzen A."/>
            <person name="Chen C."/>
            <person name="Johnson J."/>
            <person name="Sharma A."/>
            <person name="Barry K."/>
            <person name="Grigoriev I.V."/>
            <person name="Spatafora J.W."/>
        </authorList>
    </citation>
    <scope>NUCLEOTIDE SEQUENCE [LARGE SCALE GENOMIC DNA]</scope>
    <source>
        <strain evidence="2 3">AM-OR11-056</strain>
    </source>
</reference>
<evidence type="ECO:0000313" key="2">
    <source>
        <dbReference type="EMBL" id="OJA14808.1"/>
    </source>
</evidence>
<dbReference type="STRING" id="180088.A0A1J8QN24"/>